<keyword evidence="4" id="KW-0255">Endonuclease</keyword>
<dbReference type="InterPro" id="IPR050951">
    <property type="entry name" value="Retrovirus_Pol_polyprotein"/>
</dbReference>
<feature type="domain" description="Reverse transcriptase" evidence="7">
    <location>
        <begin position="1"/>
        <end position="67"/>
    </location>
</feature>
<name>A0A0C2JAX4_THEKT</name>
<reference evidence="8 9" key="1">
    <citation type="journal article" date="2014" name="Genome Biol. Evol.">
        <title>The genome of the myxosporean Thelohanellus kitauei shows adaptations to nutrient acquisition within its fish host.</title>
        <authorList>
            <person name="Yang Y."/>
            <person name="Xiong J."/>
            <person name="Zhou Z."/>
            <person name="Huo F."/>
            <person name="Miao W."/>
            <person name="Ran C."/>
            <person name="Liu Y."/>
            <person name="Zhang J."/>
            <person name="Feng J."/>
            <person name="Wang M."/>
            <person name="Wang M."/>
            <person name="Wang L."/>
            <person name="Yao B."/>
        </authorList>
    </citation>
    <scope>NUCLEOTIDE SEQUENCE [LARGE SCALE GENOMIC DNA]</scope>
    <source>
        <strain evidence="8">Wuqing</strain>
    </source>
</reference>
<evidence type="ECO:0000256" key="5">
    <source>
        <dbReference type="ARBA" id="ARBA00022801"/>
    </source>
</evidence>
<dbReference type="GO" id="GO:0004519">
    <property type="term" value="F:endonuclease activity"/>
    <property type="evidence" value="ECO:0007669"/>
    <property type="project" value="UniProtKB-KW"/>
</dbReference>
<dbReference type="InterPro" id="IPR000477">
    <property type="entry name" value="RT_dom"/>
</dbReference>
<gene>
    <name evidence="8" type="ORF">RF11_14729</name>
</gene>
<accession>A0A0C2JAX4</accession>
<keyword evidence="5" id="KW-0378">Hydrolase</keyword>
<dbReference type="PANTHER" id="PTHR37984:SF5">
    <property type="entry name" value="PROTEIN NYNRIN-LIKE"/>
    <property type="match status" value="1"/>
</dbReference>
<sequence length="360" mass="41789">MESLFSELHRTPILVYLDDIIVFTDSETKPIQAIKQIFQILRNANLKIKPSKCRFLQKEIIYLAYIIGEKGIKVDPTKADAVRSWKTPRNAGDIQKFLGFCNYYRHFVKNFAFYEAPLRQLTLNQTKFVWQKEHNDCFENLTSALTSTPILCLPNPANKFIVDTDASDYALGSILSQVLPDGKELVIYFASKVLSDVEKRYSTTRKELLAVIWSLKKFKPYLIGIIFTLRTDHKPLTSIQSTGSYVGQLTRWIDLISEYDFDIQHRSGRAYTNADTLSRYCCAIYRDFTTNRFAAFFWIPDEIRSEQMNDKTIQQFMKAKNSKSGHYDWNADPLSSILIRQEYALTIKNGILYRKYDSSN</sequence>
<dbReference type="OMA" id="EHIDVIC"/>
<comment type="caution">
    <text evidence="8">The sequence shown here is derived from an EMBL/GenBank/DDBJ whole genome shotgun (WGS) entry which is preliminary data.</text>
</comment>
<dbReference type="PROSITE" id="PS50878">
    <property type="entry name" value="RT_POL"/>
    <property type="match status" value="1"/>
</dbReference>
<evidence type="ECO:0000256" key="2">
    <source>
        <dbReference type="ARBA" id="ARBA00022695"/>
    </source>
</evidence>
<dbReference type="InterPro" id="IPR041373">
    <property type="entry name" value="RT_RNaseH"/>
</dbReference>
<dbReference type="PANTHER" id="PTHR37984">
    <property type="entry name" value="PROTEIN CBG26694"/>
    <property type="match status" value="1"/>
</dbReference>
<dbReference type="GO" id="GO:0016787">
    <property type="term" value="F:hydrolase activity"/>
    <property type="evidence" value="ECO:0007669"/>
    <property type="project" value="UniProtKB-KW"/>
</dbReference>
<evidence type="ECO:0000256" key="1">
    <source>
        <dbReference type="ARBA" id="ARBA00022679"/>
    </source>
</evidence>
<dbReference type="FunFam" id="3.30.70.270:FF:000020">
    <property type="entry name" value="Transposon Tf2-6 polyprotein-like Protein"/>
    <property type="match status" value="1"/>
</dbReference>
<dbReference type="GO" id="GO:0003964">
    <property type="term" value="F:RNA-directed DNA polymerase activity"/>
    <property type="evidence" value="ECO:0007669"/>
    <property type="project" value="UniProtKB-KW"/>
</dbReference>
<evidence type="ECO:0000256" key="3">
    <source>
        <dbReference type="ARBA" id="ARBA00022722"/>
    </source>
</evidence>
<dbReference type="AlphaFoldDB" id="A0A0C2JAX4"/>
<dbReference type="Pfam" id="PF17917">
    <property type="entry name" value="RT_RNaseH"/>
    <property type="match status" value="1"/>
</dbReference>
<proteinExistence type="predicted"/>
<dbReference type="FunFam" id="3.10.20.370:FF:000001">
    <property type="entry name" value="Retrovirus-related Pol polyprotein from transposon 17.6-like protein"/>
    <property type="match status" value="1"/>
</dbReference>
<dbReference type="Pfam" id="PF00078">
    <property type="entry name" value="RVT_1"/>
    <property type="match status" value="1"/>
</dbReference>
<dbReference type="InterPro" id="IPR043502">
    <property type="entry name" value="DNA/RNA_pol_sf"/>
</dbReference>
<evidence type="ECO:0000256" key="6">
    <source>
        <dbReference type="ARBA" id="ARBA00022918"/>
    </source>
</evidence>
<dbReference type="Proteomes" id="UP000031668">
    <property type="component" value="Unassembled WGS sequence"/>
</dbReference>
<evidence type="ECO:0000313" key="8">
    <source>
        <dbReference type="EMBL" id="KII66298.1"/>
    </source>
</evidence>
<dbReference type="Gene3D" id="3.30.70.270">
    <property type="match status" value="2"/>
</dbReference>
<evidence type="ECO:0000256" key="4">
    <source>
        <dbReference type="ARBA" id="ARBA00022759"/>
    </source>
</evidence>
<dbReference type="SUPFAM" id="SSF56672">
    <property type="entry name" value="DNA/RNA polymerases"/>
    <property type="match status" value="1"/>
</dbReference>
<keyword evidence="6" id="KW-0695">RNA-directed DNA polymerase</keyword>
<keyword evidence="9" id="KW-1185">Reference proteome</keyword>
<dbReference type="EMBL" id="JWZT01003563">
    <property type="protein sequence ID" value="KII66298.1"/>
    <property type="molecule type" value="Genomic_DNA"/>
</dbReference>
<organism evidence="8 9">
    <name type="scientific">Thelohanellus kitauei</name>
    <name type="common">Myxosporean</name>
    <dbReference type="NCBI Taxonomy" id="669202"/>
    <lineage>
        <taxon>Eukaryota</taxon>
        <taxon>Metazoa</taxon>
        <taxon>Cnidaria</taxon>
        <taxon>Myxozoa</taxon>
        <taxon>Myxosporea</taxon>
        <taxon>Bivalvulida</taxon>
        <taxon>Platysporina</taxon>
        <taxon>Myxobolidae</taxon>
        <taxon>Thelohanellus</taxon>
    </lineage>
</organism>
<protein>
    <submittedName>
        <fullName evidence="8">Retrovirus-related Pol polyprotein</fullName>
    </submittedName>
</protein>
<keyword evidence="1" id="KW-0808">Transferase</keyword>
<evidence type="ECO:0000313" key="9">
    <source>
        <dbReference type="Proteomes" id="UP000031668"/>
    </source>
</evidence>
<keyword evidence="3" id="KW-0540">Nuclease</keyword>
<dbReference type="CDD" id="cd09274">
    <property type="entry name" value="RNase_HI_RT_Ty3"/>
    <property type="match status" value="1"/>
</dbReference>
<dbReference type="InterPro" id="IPR043128">
    <property type="entry name" value="Rev_trsase/Diguanyl_cyclase"/>
</dbReference>
<evidence type="ECO:0000259" key="7">
    <source>
        <dbReference type="PROSITE" id="PS50878"/>
    </source>
</evidence>
<keyword evidence="2" id="KW-0548">Nucleotidyltransferase</keyword>
<dbReference type="OrthoDB" id="5987979at2759"/>